<protein>
    <submittedName>
        <fullName evidence="1">Uncharacterized protein</fullName>
    </submittedName>
</protein>
<proteinExistence type="predicted"/>
<sequence>MHLEICSSISVETYAYLRDFIHKLNVKGFWFRSLFRLQHIRGGRQGLRFDKRRLLLKKMKNSDNGRCNSYTPMIDIFDEAWMVSSMKYVFQHMQELTLEVDVVTYIHLALLLWFLKNGDFEEMRIN</sequence>
<dbReference type="Gene3D" id="1.25.40.10">
    <property type="entry name" value="Tetratricopeptide repeat domain"/>
    <property type="match status" value="1"/>
</dbReference>
<reference evidence="1 2" key="1">
    <citation type="submission" date="2024-01" db="EMBL/GenBank/DDBJ databases">
        <title>Genome assemblies of Stephania.</title>
        <authorList>
            <person name="Yang L."/>
        </authorList>
    </citation>
    <scope>NUCLEOTIDE SEQUENCE [LARGE SCALE GENOMIC DNA]</scope>
    <source>
        <strain evidence="1">YNDBR</strain>
        <tissue evidence="1">Leaf</tissue>
    </source>
</reference>
<comment type="caution">
    <text evidence="1">The sequence shown here is derived from an EMBL/GenBank/DDBJ whole genome shotgun (WGS) entry which is preliminary data.</text>
</comment>
<organism evidence="1 2">
    <name type="scientific">Stephania yunnanensis</name>
    <dbReference type="NCBI Taxonomy" id="152371"/>
    <lineage>
        <taxon>Eukaryota</taxon>
        <taxon>Viridiplantae</taxon>
        <taxon>Streptophyta</taxon>
        <taxon>Embryophyta</taxon>
        <taxon>Tracheophyta</taxon>
        <taxon>Spermatophyta</taxon>
        <taxon>Magnoliopsida</taxon>
        <taxon>Ranunculales</taxon>
        <taxon>Menispermaceae</taxon>
        <taxon>Menispermoideae</taxon>
        <taxon>Cissampelideae</taxon>
        <taxon>Stephania</taxon>
    </lineage>
</organism>
<dbReference type="EMBL" id="JBBNAF010000006">
    <property type="protein sequence ID" value="KAK9134495.1"/>
    <property type="molecule type" value="Genomic_DNA"/>
</dbReference>
<keyword evidence="2" id="KW-1185">Reference proteome</keyword>
<dbReference type="Proteomes" id="UP001420932">
    <property type="component" value="Unassembled WGS sequence"/>
</dbReference>
<evidence type="ECO:0000313" key="1">
    <source>
        <dbReference type="EMBL" id="KAK9134495.1"/>
    </source>
</evidence>
<evidence type="ECO:0000313" key="2">
    <source>
        <dbReference type="Proteomes" id="UP001420932"/>
    </source>
</evidence>
<dbReference type="AlphaFoldDB" id="A0AAP0JIY0"/>
<dbReference type="InterPro" id="IPR011990">
    <property type="entry name" value="TPR-like_helical_dom_sf"/>
</dbReference>
<name>A0AAP0JIY0_9MAGN</name>
<gene>
    <name evidence="1" type="ORF">Syun_013825</name>
</gene>
<accession>A0AAP0JIY0</accession>